<accession>A5GF02</accession>
<protein>
    <recommendedName>
        <fullName evidence="1">Disulphide bond isomerase DsbC/G N-terminal domain-containing protein</fullName>
    </recommendedName>
</protein>
<gene>
    <name evidence="2" type="ordered locus">Gura_1817</name>
</gene>
<dbReference type="SUPFAM" id="SSF54423">
    <property type="entry name" value="DsbC/DsbG N-terminal domain-like"/>
    <property type="match status" value="1"/>
</dbReference>
<dbReference type="AlphaFoldDB" id="A5GF02"/>
<dbReference type="KEGG" id="gur:Gura_1817"/>
<dbReference type="EMBL" id="CP000698">
    <property type="protein sequence ID" value="ABQ26007.1"/>
    <property type="molecule type" value="Genomic_DNA"/>
</dbReference>
<dbReference type="Pfam" id="PF10411">
    <property type="entry name" value="DsbC_N"/>
    <property type="match status" value="1"/>
</dbReference>
<dbReference type="STRING" id="351605.Gura_1817"/>
<dbReference type="InterPro" id="IPR009094">
    <property type="entry name" value="DiS-bond_isomerase_DsbC/G_N_sf"/>
</dbReference>
<dbReference type="RefSeq" id="WP_011938712.1">
    <property type="nucleotide sequence ID" value="NC_009483.1"/>
</dbReference>
<sequence>MSLFSKWLKVLIFGVMIMALLAACSGGTPKKEEVTASIKKILPVNFEVLEINKLKDIPGLCEVVVKVDKQPVVFYIDNKAKYVVSGSIVAVDTKQNLTLETQKKFAQK</sequence>
<feature type="domain" description="Disulphide bond isomerase DsbC/G N-terminal" evidence="1">
    <location>
        <begin position="28"/>
        <end position="98"/>
    </location>
</feature>
<name>A5GF02_GEOUR</name>
<organism evidence="2 3">
    <name type="scientific">Geotalea uraniireducens (strain Rf4)</name>
    <name type="common">Geobacter uraniireducens</name>
    <dbReference type="NCBI Taxonomy" id="351605"/>
    <lineage>
        <taxon>Bacteria</taxon>
        <taxon>Pseudomonadati</taxon>
        <taxon>Thermodesulfobacteriota</taxon>
        <taxon>Desulfuromonadia</taxon>
        <taxon>Geobacterales</taxon>
        <taxon>Geobacteraceae</taxon>
        <taxon>Geotalea</taxon>
    </lineage>
</organism>
<dbReference type="OrthoDB" id="5397592at2"/>
<proteinExistence type="predicted"/>
<dbReference type="PROSITE" id="PS51257">
    <property type="entry name" value="PROKAR_LIPOPROTEIN"/>
    <property type="match status" value="1"/>
</dbReference>
<evidence type="ECO:0000313" key="3">
    <source>
        <dbReference type="Proteomes" id="UP000006695"/>
    </source>
</evidence>
<dbReference type="Proteomes" id="UP000006695">
    <property type="component" value="Chromosome"/>
</dbReference>
<dbReference type="InterPro" id="IPR018950">
    <property type="entry name" value="DiS-bond_isomerase_DsbC/G_N"/>
</dbReference>
<evidence type="ECO:0000313" key="2">
    <source>
        <dbReference type="EMBL" id="ABQ26007.1"/>
    </source>
</evidence>
<keyword evidence="3" id="KW-1185">Reference proteome</keyword>
<dbReference type="Gene3D" id="3.10.450.70">
    <property type="entry name" value="Disulphide bond isomerase, DsbC/G, N-terminal"/>
    <property type="match status" value="1"/>
</dbReference>
<evidence type="ECO:0000259" key="1">
    <source>
        <dbReference type="Pfam" id="PF10411"/>
    </source>
</evidence>
<reference evidence="2 3" key="1">
    <citation type="submission" date="2007-05" db="EMBL/GenBank/DDBJ databases">
        <title>Complete sequence of Geobacter uraniireducens Rf4.</title>
        <authorList>
            <consortium name="US DOE Joint Genome Institute"/>
            <person name="Copeland A."/>
            <person name="Lucas S."/>
            <person name="Lapidus A."/>
            <person name="Barry K."/>
            <person name="Detter J.C."/>
            <person name="Glavina del Rio T."/>
            <person name="Hammon N."/>
            <person name="Israni S."/>
            <person name="Dalin E."/>
            <person name="Tice H."/>
            <person name="Pitluck S."/>
            <person name="Chertkov O."/>
            <person name="Brettin T."/>
            <person name="Bruce D."/>
            <person name="Han C."/>
            <person name="Schmutz J."/>
            <person name="Larimer F."/>
            <person name="Land M."/>
            <person name="Hauser L."/>
            <person name="Kyrpides N."/>
            <person name="Mikhailova N."/>
            <person name="Shelobolina E."/>
            <person name="Aklujkar M."/>
            <person name="Lovley D."/>
            <person name="Richardson P."/>
        </authorList>
    </citation>
    <scope>NUCLEOTIDE SEQUENCE [LARGE SCALE GENOMIC DNA]</scope>
    <source>
        <strain evidence="2 3">Rf4</strain>
    </source>
</reference>
<dbReference type="HOGENOM" id="CLU_2193214_0_0_7"/>
<dbReference type="GO" id="GO:0042597">
    <property type="term" value="C:periplasmic space"/>
    <property type="evidence" value="ECO:0007669"/>
    <property type="project" value="InterPro"/>
</dbReference>